<dbReference type="AlphaFoldDB" id="A0A2W1K568"/>
<protein>
    <submittedName>
        <fullName evidence="3">Uncharacterized protein</fullName>
    </submittedName>
</protein>
<comment type="caution">
    <text evidence="3">The sequence shown here is derived from an EMBL/GenBank/DDBJ whole genome shotgun (WGS) entry which is preliminary data.</text>
</comment>
<feature type="transmembrane region" description="Helical" evidence="2">
    <location>
        <begin position="152"/>
        <end position="170"/>
    </location>
</feature>
<evidence type="ECO:0000256" key="2">
    <source>
        <dbReference type="SAM" id="Phobius"/>
    </source>
</evidence>
<feature type="compositionally biased region" description="Basic and acidic residues" evidence="1">
    <location>
        <begin position="1"/>
        <end position="13"/>
    </location>
</feature>
<feature type="compositionally biased region" description="Basic residues" evidence="1">
    <location>
        <begin position="203"/>
        <end position="212"/>
    </location>
</feature>
<feature type="region of interest" description="Disordered" evidence="1">
    <location>
        <begin position="1"/>
        <end position="30"/>
    </location>
</feature>
<sequence>MEQEARERERNDAFDTMLGRGRRKPTDEERRDAQLMMDKLRMHDDDPMWWFIANQTVGKPDPGAMIQLAELGKAIESVNNLGRTIDSQTLAANIKLLQDTRTQVDSLKFVHDETMKSLNAINGSVAKSVAIHEKATNHLALWAVQKLKDHHLFYVLLIIATLASTGWWYASHDGYARAVHAAELCRAQGKPIYLNSGGIACHPPKKPKKQNQHGHGGLL</sequence>
<evidence type="ECO:0000313" key="4">
    <source>
        <dbReference type="Proteomes" id="UP000248886"/>
    </source>
</evidence>
<keyword evidence="2" id="KW-0812">Transmembrane</keyword>
<dbReference type="Proteomes" id="UP000248886">
    <property type="component" value="Unassembled WGS sequence"/>
</dbReference>
<dbReference type="RefSeq" id="WP_054608763.1">
    <property type="nucleotide sequence ID" value="NZ_AP025160.1"/>
</dbReference>
<reference evidence="3 4" key="1">
    <citation type="submission" date="2018-06" db="EMBL/GenBank/DDBJ databases">
        <title>Draft sequence of Acidithiobacillus ferrooxidans CCM 4253.</title>
        <authorList>
            <person name="Moya-Beltran A."/>
            <person name="Castro M."/>
            <person name="Covarrubias P.C."/>
            <person name="Issotta F."/>
            <person name="Janiczek O."/>
            <person name="Mandl M."/>
            <person name="Kucera J."/>
            <person name="Quatrini R."/>
        </authorList>
    </citation>
    <scope>NUCLEOTIDE SEQUENCE [LARGE SCALE GENOMIC DNA]</scope>
    <source>
        <strain evidence="3 4">CCM 4253</strain>
    </source>
</reference>
<keyword evidence="2" id="KW-0472">Membrane</keyword>
<organism evidence="3 4">
    <name type="scientific">Acidithiobacillus ferrooxidans</name>
    <name type="common">Thiobacillus ferrooxidans</name>
    <dbReference type="NCBI Taxonomy" id="920"/>
    <lineage>
        <taxon>Bacteria</taxon>
        <taxon>Pseudomonadati</taxon>
        <taxon>Pseudomonadota</taxon>
        <taxon>Acidithiobacillia</taxon>
        <taxon>Acidithiobacillales</taxon>
        <taxon>Acidithiobacillaceae</taxon>
        <taxon>Acidithiobacillus</taxon>
    </lineage>
</organism>
<accession>A0A2W1K568</accession>
<gene>
    <name evidence="3" type="ORF">DN052_01685</name>
</gene>
<feature type="region of interest" description="Disordered" evidence="1">
    <location>
        <begin position="200"/>
        <end position="219"/>
    </location>
</feature>
<name>A0A2W1K568_ACIFR</name>
<proteinExistence type="predicted"/>
<evidence type="ECO:0000256" key="1">
    <source>
        <dbReference type="SAM" id="MobiDB-lite"/>
    </source>
</evidence>
<dbReference type="OrthoDB" id="9911275at2"/>
<evidence type="ECO:0000313" key="3">
    <source>
        <dbReference type="EMBL" id="PZD81813.1"/>
    </source>
</evidence>
<dbReference type="EMBL" id="QKQP01000001">
    <property type="protein sequence ID" value="PZD81813.1"/>
    <property type="molecule type" value="Genomic_DNA"/>
</dbReference>
<keyword evidence="2" id="KW-1133">Transmembrane helix</keyword>